<name>A0A4R8ZTV7_9MICO</name>
<evidence type="ECO:0000256" key="2">
    <source>
        <dbReference type="SAM" id="MobiDB-lite"/>
    </source>
</evidence>
<evidence type="ECO:0000259" key="3">
    <source>
        <dbReference type="Pfam" id="PF01458"/>
    </source>
</evidence>
<dbReference type="OrthoDB" id="9803529at2"/>
<dbReference type="Proteomes" id="UP000297447">
    <property type="component" value="Unassembled WGS sequence"/>
</dbReference>
<dbReference type="NCBIfam" id="TIGR01981">
    <property type="entry name" value="sufD"/>
    <property type="match status" value="1"/>
</dbReference>
<evidence type="ECO:0000313" key="5">
    <source>
        <dbReference type="Proteomes" id="UP000297447"/>
    </source>
</evidence>
<reference evidence="4 5" key="1">
    <citation type="submission" date="2019-03" db="EMBL/GenBank/DDBJ databases">
        <title>Genomics of glacier-inhabiting Cryobacterium strains.</title>
        <authorList>
            <person name="Liu Q."/>
            <person name="Xin Y.-H."/>
        </authorList>
    </citation>
    <scope>NUCLEOTIDE SEQUENCE [LARGE SCALE GENOMIC DNA]</scope>
    <source>
        <strain evidence="4 5">Hh14</strain>
    </source>
</reference>
<dbReference type="InterPro" id="IPR037284">
    <property type="entry name" value="SUF_FeS_clus_asmbl_SufBD_sf"/>
</dbReference>
<sequence length="418" mass="44536">MSVAPALKTTPTPGGSTLPESTTQHGNKAHTDGRFGYVPVQTRSDRFKSVNVADFDAVTGREAVWKLSPVAKFTDLTAGELDGAVYPISSEPVDGVTVDWVDRTDARIGTAGTPEERAAANAWSTFEKALAITVSGEEAKEITVTRAELGTGARAAHVIIEAKPFSQATVILQNNGDARLSENVEIILGESSNLTVVSVQEWNSGAVHLTNHFASVGKDARLKHVVVSLGGSIVRVNPSVRLAGSGSDTLLLGLYFADAGQHLEQQVYVFHDAPHSRSRVTYKGALQGQDARTVWIGDVLIGNKAAGTDSYEQNRNLVLSEGTRADSIPNLEIETGDIVGAGHASATGRFDDEQLFYLQSRGITEEEARRLVVRGFLTEVIQQIGSPALETRLQDAIEAELLSSDSLPAAVTPAVEAR</sequence>
<dbReference type="RefSeq" id="WP_134520996.1">
    <property type="nucleotide sequence ID" value="NZ_SOHE01000083.1"/>
</dbReference>
<feature type="compositionally biased region" description="Polar residues" evidence="2">
    <location>
        <begin position="9"/>
        <end position="26"/>
    </location>
</feature>
<dbReference type="GO" id="GO:0016226">
    <property type="term" value="P:iron-sulfur cluster assembly"/>
    <property type="evidence" value="ECO:0007669"/>
    <property type="project" value="InterPro"/>
</dbReference>
<feature type="region of interest" description="Disordered" evidence="2">
    <location>
        <begin position="1"/>
        <end position="35"/>
    </location>
</feature>
<protein>
    <submittedName>
        <fullName evidence="4">Fe-S cluster assembly protein SufD</fullName>
    </submittedName>
</protein>
<dbReference type="SUPFAM" id="SSF101960">
    <property type="entry name" value="Stabilizer of iron transporter SufD"/>
    <property type="match status" value="1"/>
</dbReference>
<dbReference type="PANTHER" id="PTHR43575:SF1">
    <property type="entry name" value="PROTEIN ABCI7, CHLOROPLASTIC"/>
    <property type="match status" value="1"/>
</dbReference>
<accession>A0A4R8ZTV7</accession>
<keyword evidence="5" id="KW-1185">Reference proteome</keyword>
<dbReference type="InterPro" id="IPR000825">
    <property type="entry name" value="SUF_FeS_clus_asmbl_SufBD_core"/>
</dbReference>
<gene>
    <name evidence="4" type="primary">sufD</name>
    <name evidence="4" type="ORF">E3T55_18410</name>
</gene>
<evidence type="ECO:0000313" key="4">
    <source>
        <dbReference type="EMBL" id="TFD45634.1"/>
    </source>
</evidence>
<dbReference type="PANTHER" id="PTHR43575">
    <property type="entry name" value="PROTEIN ABCI7, CHLOROPLASTIC"/>
    <property type="match status" value="1"/>
</dbReference>
<comment type="caution">
    <text evidence="4">The sequence shown here is derived from an EMBL/GenBank/DDBJ whole genome shotgun (WGS) entry which is preliminary data.</text>
</comment>
<proteinExistence type="inferred from homology"/>
<evidence type="ECO:0000256" key="1">
    <source>
        <dbReference type="ARBA" id="ARBA00043967"/>
    </source>
</evidence>
<organism evidence="4 5">
    <name type="scientific">Cryobacterium frigoriphilum</name>
    <dbReference type="NCBI Taxonomy" id="1259150"/>
    <lineage>
        <taxon>Bacteria</taxon>
        <taxon>Bacillati</taxon>
        <taxon>Actinomycetota</taxon>
        <taxon>Actinomycetes</taxon>
        <taxon>Micrococcales</taxon>
        <taxon>Microbacteriaceae</taxon>
        <taxon>Cryobacterium</taxon>
    </lineage>
</organism>
<comment type="similarity">
    <text evidence="1">Belongs to the iron-sulfur cluster assembly SufBD family.</text>
</comment>
<dbReference type="AlphaFoldDB" id="A0A4R8ZTV7"/>
<dbReference type="InterPro" id="IPR011542">
    <property type="entry name" value="SUF_FeS_clus_asmbl_SufD"/>
</dbReference>
<dbReference type="InterPro" id="IPR055346">
    <property type="entry name" value="Fe-S_cluster_assembly_SufBD"/>
</dbReference>
<dbReference type="Pfam" id="PF01458">
    <property type="entry name" value="SUFBD_core"/>
    <property type="match status" value="1"/>
</dbReference>
<dbReference type="EMBL" id="SOHE01000083">
    <property type="protein sequence ID" value="TFD45634.1"/>
    <property type="molecule type" value="Genomic_DNA"/>
</dbReference>
<feature type="domain" description="SUF system FeS cluster assembly SufBD core" evidence="3">
    <location>
        <begin position="153"/>
        <end position="376"/>
    </location>
</feature>